<keyword evidence="3" id="KW-0813">Transport</keyword>
<name>C9MUC8_9FUSO</name>
<dbReference type="AlphaFoldDB" id="C9MUC8"/>
<dbReference type="GO" id="GO:0016020">
    <property type="term" value="C:membrane"/>
    <property type="evidence" value="ECO:0007669"/>
    <property type="project" value="UniProtKB-SubCell"/>
</dbReference>
<sequence>MEWSLTMNKERLAAFMDAVLAIIMTILILELKKPETATLKALWNLRVDFFAYTLSFFWLGTMWVNLHNEWHKIKYITPSIVWVNVALLFFSSFFPYVTSFVTLYYNSSVAQGFYGVIVLAVTFCNIISLYLIEKVNKHDKELQESLKTMIRWIKVDISIKIIGLIISCIFYPPAMMISVYITLFGIAFPEQYKAIKRRREK</sequence>
<dbReference type="STRING" id="634994.GCWU000323_00147"/>
<evidence type="ECO:0000256" key="9">
    <source>
        <dbReference type="ARBA" id="ARBA00023065"/>
    </source>
</evidence>
<dbReference type="EMBL" id="ACVB02000006">
    <property type="protein sequence ID" value="EEX75548.1"/>
    <property type="molecule type" value="Genomic_DNA"/>
</dbReference>
<proteinExistence type="inferred from homology"/>
<dbReference type="HOGENOM" id="CLU_090238_1_1_0"/>
<evidence type="ECO:0000313" key="15">
    <source>
        <dbReference type="Proteomes" id="UP000006233"/>
    </source>
</evidence>
<evidence type="ECO:0000256" key="3">
    <source>
        <dbReference type="ARBA" id="ARBA00022448"/>
    </source>
</evidence>
<gene>
    <name evidence="14" type="ORF">GCWU000323_00147</name>
</gene>
<comment type="subcellular location">
    <subcellularLocation>
        <location evidence="1">Membrane</location>
        <topology evidence="1">Multi-pass membrane protein</topology>
    </subcellularLocation>
</comment>
<evidence type="ECO:0000256" key="1">
    <source>
        <dbReference type="ARBA" id="ARBA00004141"/>
    </source>
</evidence>
<comment type="catalytic activity">
    <reaction evidence="12">
        <text>K(+)(in) = K(+)(out)</text>
        <dbReference type="Rhea" id="RHEA:29463"/>
        <dbReference type="ChEBI" id="CHEBI:29103"/>
    </reaction>
</comment>
<dbReference type="eggNOG" id="COG3548">
    <property type="taxonomic scope" value="Bacteria"/>
</dbReference>
<dbReference type="GO" id="GO:0005267">
    <property type="term" value="F:potassium channel activity"/>
    <property type="evidence" value="ECO:0007669"/>
    <property type="project" value="UniProtKB-KW"/>
</dbReference>
<keyword evidence="6" id="KW-0631">Potassium channel</keyword>
<organism evidence="14 15">
    <name type="scientific">Leptotrichia hofstadii F0254</name>
    <dbReference type="NCBI Taxonomy" id="634994"/>
    <lineage>
        <taxon>Bacteria</taxon>
        <taxon>Fusobacteriati</taxon>
        <taxon>Fusobacteriota</taxon>
        <taxon>Fusobacteriia</taxon>
        <taxon>Fusobacteriales</taxon>
        <taxon>Leptotrichiaceae</taxon>
        <taxon>Leptotrichia</taxon>
    </lineage>
</organism>
<evidence type="ECO:0000256" key="10">
    <source>
        <dbReference type="ARBA" id="ARBA00023136"/>
    </source>
</evidence>
<evidence type="ECO:0000256" key="5">
    <source>
        <dbReference type="ARBA" id="ARBA00022692"/>
    </source>
</evidence>
<dbReference type="InterPro" id="IPR010617">
    <property type="entry name" value="TMEM175-like"/>
</dbReference>
<feature type="transmembrane region" description="Helical" evidence="13">
    <location>
        <begin position="49"/>
        <end position="68"/>
    </location>
</feature>
<keyword evidence="10 13" id="KW-0472">Membrane</keyword>
<reference evidence="14 15" key="1">
    <citation type="submission" date="2009-09" db="EMBL/GenBank/DDBJ databases">
        <authorList>
            <person name="Weinstock G."/>
            <person name="Sodergren E."/>
            <person name="Clifton S."/>
            <person name="Fulton L."/>
            <person name="Fulton B."/>
            <person name="Courtney L."/>
            <person name="Fronick C."/>
            <person name="Harrison M."/>
            <person name="Strong C."/>
            <person name="Farmer C."/>
            <person name="Delahaunty K."/>
            <person name="Markovic C."/>
            <person name="Hall O."/>
            <person name="Minx P."/>
            <person name="Tomlinson C."/>
            <person name="Mitreva M."/>
            <person name="Nelson J."/>
            <person name="Hou S."/>
            <person name="Wollam A."/>
            <person name="Pepin K.H."/>
            <person name="Johnson M."/>
            <person name="Bhonagiri V."/>
            <person name="Nash W.E."/>
            <person name="Warren W."/>
            <person name="Chinwalla A."/>
            <person name="Mardis E.R."/>
            <person name="Wilson R.K."/>
        </authorList>
    </citation>
    <scope>NUCLEOTIDE SEQUENCE [LARGE SCALE GENOMIC DNA]</scope>
    <source>
        <strain evidence="14 15">F0254</strain>
    </source>
</reference>
<evidence type="ECO:0000256" key="4">
    <source>
        <dbReference type="ARBA" id="ARBA00022538"/>
    </source>
</evidence>
<protein>
    <recommendedName>
        <fullName evidence="16">DUF1211 domain-containing protein</fullName>
    </recommendedName>
</protein>
<comment type="similarity">
    <text evidence="2">Belongs to the TMEM175 family.</text>
</comment>
<dbReference type="GO" id="GO:0015252">
    <property type="term" value="F:proton channel activity"/>
    <property type="evidence" value="ECO:0007669"/>
    <property type="project" value="InterPro"/>
</dbReference>
<feature type="transmembrane region" description="Helical" evidence="13">
    <location>
        <begin position="111"/>
        <end position="132"/>
    </location>
</feature>
<evidence type="ECO:0000256" key="8">
    <source>
        <dbReference type="ARBA" id="ARBA00022989"/>
    </source>
</evidence>
<feature type="transmembrane region" description="Helical" evidence="13">
    <location>
        <begin position="12"/>
        <end position="29"/>
    </location>
</feature>
<keyword evidence="7" id="KW-0630">Potassium</keyword>
<keyword evidence="8 13" id="KW-1133">Transmembrane helix</keyword>
<evidence type="ECO:0000256" key="6">
    <source>
        <dbReference type="ARBA" id="ARBA00022826"/>
    </source>
</evidence>
<dbReference type="Pfam" id="PF06736">
    <property type="entry name" value="TMEM175"/>
    <property type="match status" value="1"/>
</dbReference>
<keyword evidence="9" id="KW-0406">Ion transport</keyword>
<evidence type="ECO:0000256" key="11">
    <source>
        <dbReference type="ARBA" id="ARBA00023303"/>
    </source>
</evidence>
<keyword evidence="4" id="KW-0633">Potassium transport</keyword>
<accession>C9MUC8</accession>
<comment type="caution">
    <text evidence="14">The sequence shown here is derived from an EMBL/GenBank/DDBJ whole genome shotgun (WGS) entry which is preliminary data.</text>
</comment>
<evidence type="ECO:0000256" key="13">
    <source>
        <dbReference type="SAM" id="Phobius"/>
    </source>
</evidence>
<keyword evidence="11" id="KW-0407">Ion channel</keyword>
<feature type="transmembrane region" description="Helical" evidence="13">
    <location>
        <begin position="80"/>
        <end position="105"/>
    </location>
</feature>
<dbReference type="Proteomes" id="UP000006233">
    <property type="component" value="Unassembled WGS sequence"/>
</dbReference>
<evidence type="ECO:0000256" key="7">
    <source>
        <dbReference type="ARBA" id="ARBA00022958"/>
    </source>
</evidence>
<evidence type="ECO:0000256" key="12">
    <source>
        <dbReference type="ARBA" id="ARBA00034430"/>
    </source>
</evidence>
<evidence type="ECO:0000256" key="2">
    <source>
        <dbReference type="ARBA" id="ARBA00006920"/>
    </source>
</evidence>
<evidence type="ECO:0008006" key="16">
    <source>
        <dbReference type="Google" id="ProtNLM"/>
    </source>
</evidence>
<keyword evidence="5 13" id="KW-0812">Transmembrane</keyword>
<evidence type="ECO:0000313" key="14">
    <source>
        <dbReference type="EMBL" id="EEX75548.1"/>
    </source>
</evidence>